<proteinExistence type="predicted"/>
<protein>
    <submittedName>
        <fullName evidence="1">Uncharacterized protein</fullName>
    </submittedName>
</protein>
<evidence type="ECO:0000313" key="1">
    <source>
        <dbReference type="EMBL" id="MED6186026.1"/>
    </source>
</evidence>
<comment type="caution">
    <text evidence="1">The sequence shown here is derived from an EMBL/GenBank/DDBJ whole genome shotgun (WGS) entry which is preliminary data.</text>
</comment>
<dbReference type="Proteomes" id="UP001341840">
    <property type="component" value="Unassembled WGS sequence"/>
</dbReference>
<name>A0ABU6WMD7_9FABA</name>
<gene>
    <name evidence="1" type="ORF">PIB30_062799</name>
</gene>
<evidence type="ECO:0000313" key="2">
    <source>
        <dbReference type="Proteomes" id="UP001341840"/>
    </source>
</evidence>
<accession>A0ABU6WMD7</accession>
<reference evidence="1 2" key="1">
    <citation type="journal article" date="2023" name="Plants (Basel)">
        <title>Bridging the Gap: Combining Genomics and Transcriptomics Approaches to Understand Stylosanthes scabra, an Orphan Legume from the Brazilian Caatinga.</title>
        <authorList>
            <person name="Ferreira-Neto J.R.C."/>
            <person name="da Silva M.D."/>
            <person name="Binneck E."/>
            <person name="de Melo N.F."/>
            <person name="da Silva R.H."/>
            <person name="de Melo A.L.T.M."/>
            <person name="Pandolfi V."/>
            <person name="Bustamante F.O."/>
            <person name="Brasileiro-Vidal A.C."/>
            <person name="Benko-Iseppon A.M."/>
        </authorList>
    </citation>
    <scope>NUCLEOTIDE SEQUENCE [LARGE SCALE GENOMIC DNA]</scope>
    <source>
        <tissue evidence="1">Leaves</tissue>
    </source>
</reference>
<sequence length="70" mass="8126">MGRRSLTCCRRRTDHGAARRSFYGRRRQLQLEKAAAATQEEIERTRVRILMDALIGSQICRLLQPLKLKA</sequence>
<dbReference type="EMBL" id="JASCZI010181831">
    <property type="protein sequence ID" value="MED6186026.1"/>
    <property type="molecule type" value="Genomic_DNA"/>
</dbReference>
<keyword evidence="2" id="KW-1185">Reference proteome</keyword>
<organism evidence="1 2">
    <name type="scientific">Stylosanthes scabra</name>
    <dbReference type="NCBI Taxonomy" id="79078"/>
    <lineage>
        <taxon>Eukaryota</taxon>
        <taxon>Viridiplantae</taxon>
        <taxon>Streptophyta</taxon>
        <taxon>Embryophyta</taxon>
        <taxon>Tracheophyta</taxon>
        <taxon>Spermatophyta</taxon>
        <taxon>Magnoliopsida</taxon>
        <taxon>eudicotyledons</taxon>
        <taxon>Gunneridae</taxon>
        <taxon>Pentapetalae</taxon>
        <taxon>rosids</taxon>
        <taxon>fabids</taxon>
        <taxon>Fabales</taxon>
        <taxon>Fabaceae</taxon>
        <taxon>Papilionoideae</taxon>
        <taxon>50 kb inversion clade</taxon>
        <taxon>dalbergioids sensu lato</taxon>
        <taxon>Dalbergieae</taxon>
        <taxon>Pterocarpus clade</taxon>
        <taxon>Stylosanthes</taxon>
    </lineage>
</organism>